<dbReference type="AlphaFoldDB" id="A0A9Q8SM87"/>
<organism evidence="1 2">
    <name type="scientific">Colletotrichum lupini</name>
    <dbReference type="NCBI Taxonomy" id="145971"/>
    <lineage>
        <taxon>Eukaryota</taxon>
        <taxon>Fungi</taxon>
        <taxon>Dikarya</taxon>
        <taxon>Ascomycota</taxon>
        <taxon>Pezizomycotina</taxon>
        <taxon>Sordariomycetes</taxon>
        <taxon>Hypocreomycetidae</taxon>
        <taxon>Glomerellales</taxon>
        <taxon>Glomerellaceae</taxon>
        <taxon>Colletotrichum</taxon>
        <taxon>Colletotrichum acutatum species complex</taxon>
    </lineage>
</organism>
<evidence type="ECO:0000313" key="1">
    <source>
        <dbReference type="EMBL" id="UQC79755.1"/>
    </source>
</evidence>
<dbReference type="EMBL" id="CP019475">
    <property type="protein sequence ID" value="UQC79755.1"/>
    <property type="molecule type" value="Genomic_DNA"/>
</dbReference>
<dbReference type="KEGG" id="clup:CLUP02_05236"/>
<evidence type="ECO:0000313" key="2">
    <source>
        <dbReference type="Proteomes" id="UP000830671"/>
    </source>
</evidence>
<accession>A0A9Q8SM87</accession>
<protein>
    <submittedName>
        <fullName evidence="1">Uncharacterized protein</fullName>
    </submittedName>
</protein>
<dbReference type="RefSeq" id="XP_049141386.1">
    <property type="nucleotide sequence ID" value="XM_049284244.1"/>
</dbReference>
<sequence>MPHVNRIPRPIRNPAQLLILTLQYERNKLAPINPVRPPDNLQTAQHPPAITHVLVLLRPAVQPAPRNLPLAEPPAQLIRLHEVQTPRDGERRNAREDLARVGLVARADAVPAVKIRAGDNVRDGLVDVHEGEQAQEGEGVEGAVQEARVLLAPFVSRKGAAFTALEVRNDWRWRVVQHMRVVARRGPEPPALMLTREHEINRLVPRESLRVAEEVQRYQAPVEAVEAQVLRQPVVVLVFAGIKALDVFDVRRRRQLELVWQVLELGRHDATLFLF</sequence>
<reference evidence="1" key="1">
    <citation type="journal article" date="2021" name="Mol. Plant Microbe Interact.">
        <title>Complete Genome Sequence of the Plant-Pathogenic Fungus Colletotrichum lupini.</title>
        <authorList>
            <person name="Baroncelli R."/>
            <person name="Pensec F."/>
            <person name="Da Lio D."/>
            <person name="Boufleur T."/>
            <person name="Vicente I."/>
            <person name="Sarrocco S."/>
            <person name="Picot A."/>
            <person name="Baraldi E."/>
            <person name="Sukno S."/>
            <person name="Thon M."/>
            <person name="Le Floch G."/>
        </authorList>
    </citation>
    <scope>NUCLEOTIDE SEQUENCE</scope>
    <source>
        <strain evidence="1">IMI 504893</strain>
    </source>
</reference>
<proteinExistence type="predicted"/>
<dbReference type="GeneID" id="73339254"/>
<name>A0A9Q8SM87_9PEZI</name>
<dbReference type="Proteomes" id="UP000830671">
    <property type="component" value="Chromosome 3"/>
</dbReference>
<keyword evidence="2" id="KW-1185">Reference proteome</keyword>
<gene>
    <name evidence="1" type="ORF">CLUP02_05236</name>
</gene>